<dbReference type="PANTHER" id="PTHR32308">
    <property type="entry name" value="LYASE BETA SUBUNIT, PUTATIVE (AFU_ORTHOLOGUE AFUA_4G13030)-RELATED"/>
    <property type="match status" value="1"/>
</dbReference>
<feature type="domain" description="HpcH/HpaI aldolase/citrate lyase" evidence="6">
    <location>
        <begin position="46"/>
        <end position="281"/>
    </location>
</feature>
<dbReference type="InterPro" id="IPR011206">
    <property type="entry name" value="Citrate_lyase_beta/mcl1/mcl2"/>
</dbReference>
<evidence type="ECO:0000259" key="6">
    <source>
        <dbReference type="Pfam" id="PF03328"/>
    </source>
</evidence>
<proteinExistence type="predicted"/>
<evidence type="ECO:0000256" key="5">
    <source>
        <dbReference type="PIRSR" id="PIRSR015582-2"/>
    </source>
</evidence>
<dbReference type="EMBL" id="GL945435">
    <property type="protein sequence ID" value="EGO23631.1"/>
    <property type="molecule type" value="Genomic_DNA"/>
</dbReference>
<evidence type="ECO:0000256" key="3">
    <source>
        <dbReference type="ARBA" id="ARBA00022842"/>
    </source>
</evidence>
<dbReference type="PANTHER" id="PTHR32308:SF0">
    <property type="entry name" value="HPCH_HPAI ALDOLASE_CITRATE LYASE DOMAIN-CONTAINING PROTEIN"/>
    <property type="match status" value="1"/>
</dbReference>
<keyword evidence="2 5" id="KW-0479">Metal-binding</keyword>
<keyword evidence="3 5" id="KW-0460">Magnesium</keyword>
<sequence length="355" mass="39279">MFRSGLSNSLCNAHMLASFQHMCLPRACARLSTAASLSDAENTLRRSYLYVPASSSRMLEKSLTTDSDVIIYDLEDSIPPSASDKDSARQRLSDFLNNTLVTPQPDRIAVRVNDITTPFFQSDISQVLKLPSVRTLILPKIHAPEDLHYVSRVIRNSLVHESSRDPSISPLNIVASIESARSTYNLGNIASWKSEYGPITGGRLRSLLFASEDYCADTSVIRTKSRQELLFVRSRIVITAKAFGLNAIDMVCINYKDLNYLKDECEDGRKLGFDGKQAIHPTQVQTIQSTFVPTSQEILRAAKILQQMEAAHTSQRGAFGLETTDGGKEMIDAPMLKQALKTIHAAKMAGLEIPI</sequence>
<dbReference type="InterPro" id="IPR005000">
    <property type="entry name" value="Aldolase/citrate-lyase_domain"/>
</dbReference>
<feature type="binding site" evidence="4">
    <location>
        <position position="111"/>
    </location>
    <ligand>
        <name>substrate</name>
    </ligand>
</feature>
<reference evidence="7" key="1">
    <citation type="submission" date="2011-04" db="EMBL/GenBank/DDBJ databases">
        <title>Evolution of plant cell wall degrading machinery underlies the functional diversity of forest fungi.</title>
        <authorList>
            <consortium name="US DOE Joint Genome Institute (JGI-PGF)"/>
            <person name="Eastwood D.C."/>
            <person name="Floudas D."/>
            <person name="Binder M."/>
            <person name="Majcherczyk A."/>
            <person name="Schneider P."/>
            <person name="Aerts A."/>
            <person name="Asiegbu F.O."/>
            <person name="Baker S.E."/>
            <person name="Barry K."/>
            <person name="Bendiksby M."/>
            <person name="Blumentritt M."/>
            <person name="Coutinho P.M."/>
            <person name="Cullen D."/>
            <person name="Cullen D."/>
            <person name="Gathman A."/>
            <person name="Goodell B."/>
            <person name="Henrissat B."/>
            <person name="Ihrmark K."/>
            <person name="Kauserud H."/>
            <person name="Kohler A."/>
            <person name="LaButti K."/>
            <person name="Lapidus A."/>
            <person name="Lavin J.L."/>
            <person name="Lee Y.-H."/>
            <person name="Lindquist E."/>
            <person name="Lilly W."/>
            <person name="Lucas S."/>
            <person name="Morin E."/>
            <person name="Murat C."/>
            <person name="Oguiza J.A."/>
            <person name="Park J."/>
            <person name="Pisabarro A.G."/>
            <person name="Riley R."/>
            <person name="Rosling A."/>
            <person name="Salamov A."/>
            <person name="Schmidt O."/>
            <person name="Schmutz J."/>
            <person name="Skrede I."/>
            <person name="Stenlid J."/>
            <person name="Wiebenga A."/>
            <person name="Xie X."/>
            <person name="Kues U."/>
            <person name="Hibbett D.S."/>
            <person name="Hoffmeister D."/>
            <person name="Hogberg N."/>
            <person name="Martin F."/>
            <person name="Grigoriev I.V."/>
            <person name="Watkinson S.C."/>
        </authorList>
    </citation>
    <scope>NUCLEOTIDE SEQUENCE</scope>
    <source>
        <strain evidence="7">S7.9</strain>
    </source>
</reference>
<dbReference type="GeneID" id="18819657"/>
<feature type="binding site" evidence="5">
    <location>
        <position position="178"/>
    </location>
    <ligand>
        <name>Mg(2+)</name>
        <dbReference type="ChEBI" id="CHEBI:18420"/>
    </ligand>
</feature>
<dbReference type="GO" id="GO:0006107">
    <property type="term" value="P:oxaloacetate metabolic process"/>
    <property type="evidence" value="ECO:0007669"/>
    <property type="project" value="TreeGrafter"/>
</dbReference>
<dbReference type="Gene3D" id="3.20.20.60">
    <property type="entry name" value="Phosphoenolpyruvate-binding domains"/>
    <property type="match status" value="1"/>
</dbReference>
<accession>F8NYG0</accession>
<evidence type="ECO:0000256" key="2">
    <source>
        <dbReference type="ARBA" id="ARBA00022723"/>
    </source>
</evidence>
<dbReference type="OrthoDB" id="1773at2759"/>
<dbReference type="Pfam" id="PF03328">
    <property type="entry name" value="HpcH_HpaI"/>
    <property type="match status" value="1"/>
</dbReference>
<evidence type="ECO:0000256" key="4">
    <source>
        <dbReference type="PIRSR" id="PIRSR015582-1"/>
    </source>
</evidence>
<feature type="binding site" evidence="5">
    <location>
        <position position="213"/>
    </location>
    <ligand>
        <name>Mg(2+)</name>
        <dbReference type="ChEBI" id="CHEBI:18420"/>
    </ligand>
</feature>
<dbReference type="SUPFAM" id="SSF51621">
    <property type="entry name" value="Phosphoenolpyruvate/pyruvate domain"/>
    <property type="match status" value="1"/>
</dbReference>
<gene>
    <name evidence="7" type="ORF">SERLADRAFT_469772</name>
</gene>
<dbReference type="Proteomes" id="UP000008064">
    <property type="component" value="Unassembled WGS sequence"/>
</dbReference>
<dbReference type="GO" id="GO:0000287">
    <property type="term" value="F:magnesium ion binding"/>
    <property type="evidence" value="ECO:0007669"/>
    <property type="project" value="TreeGrafter"/>
</dbReference>
<organism>
    <name type="scientific">Serpula lacrymans var. lacrymans (strain S7.9)</name>
    <name type="common">Dry rot fungus</name>
    <dbReference type="NCBI Taxonomy" id="578457"/>
    <lineage>
        <taxon>Eukaryota</taxon>
        <taxon>Fungi</taxon>
        <taxon>Dikarya</taxon>
        <taxon>Basidiomycota</taxon>
        <taxon>Agaricomycotina</taxon>
        <taxon>Agaricomycetes</taxon>
        <taxon>Agaricomycetidae</taxon>
        <taxon>Boletales</taxon>
        <taxon>Coniophorineae</taxon>
        <taxon>Serpulaceae</taxon>
        <taxon>Serpula</taxon>
    </lineage>
</organism>
<feature type="binding site" evidence="4">
    <location>
        <position position="178"/>
    </location>
    <ligand>
        <name>substrate</name>
    </ligand>
</feature>
<dbReference type="PIRSF" id="PIRSF015582">
    <property type="entry name" value="Cit_lyase_B"/>
    <property type="match status" value="1"/>
</dbReference>
<dbReference type="HOGENOM" id="CLU_044864_1_1_1"/>
<evidence type="ECO:0000313" key="7">
    <source>
        <dbReference type="EMBL" id="EGO23631.1"/>
    </source>
</evidence>
<dbReference type="InterPro" id="IPR015813">
    <property type="entry name" value="Pyrv/PenolPyrv_kinase-like_dom"/>
</dbReference>
<evidence type="ECO:0000256" key="1">
    <source>
        <dbReference type="ARBA" id="ARBA00001946"/>
    </source>
</evidence>
<dbReference type="AlphaFoldDB" id="F8NYG0"/>
<comment type="cofactor">
    <cofactor evidence="1">
        <name>Mg(2+)</name>
        <dbReference type="ChEBI" id="CHEBI:18420"/>
    </cofactor>
</comment>
<dbReference type="KEGG" id="sla:SERLADRAFT_469772"/>
<protein>
    <recommendedName>
        <fullName evidence="6">HpcH/HpaI aldolase/citrate lyase domain-containing protein</fullName>
    </recommendedName>
</protein>
<dbReference type="RefSeq" id="XP_007319393.1">
    <property type="nucleotide sequence ID" value="XM_007319331.1"/>
</dbReference>
<dbReference type="InterPro" id="IPR040442">
    <property type="entry name" value="Pyrv_kinase-like_dom_sf"/>
</dbReference>
<dbReference type="GO" id="GO:0003824">
    <property type="term" value="F:catalytic activity"/>
    <property type="evidence" value="ECO:0007669"/>
    <property type="project" value="InterPro"/>
</dbReference>
<name>F8NYG0_SERL9</name>